<protein>
    <recommendedName>
        <fullName evidence="3">Alpha-ribazole kinase</fullName>
    </recommendedName>
</protein>
<evidence type="ECO:0000313" key="2">
    <source>
        <dbReference type="Proteomes" id="UP000030408"/>
    </source>
</evidence>
<dbReference type="eggNOG" id="COG2144">
    <property type="taxonomic scope" value="Bacteria"/>
</dbReference>
<reference evidence="1 2" key="1">
    <citation type="submission" date="2014-02" db="EMBL/GenBank/DDBJ databases">
        <title>Draft genome sequence of Lysinibacillus sinduriensis JCM 15800.</title>
        <authorList>
            <person name="Zhang F."/>
            <person name="Wang G."/>
            <person name="Zhang L."/>
        </authorList>
    </citation>
    <scope>NUCLEOTIDE SEQUENCE [LARGE SCALE GENOMIC DNA]</scope>
    <source>
        <strain evidence="1 2">JCM 15800</strain>
    </source>
</reference>
<dbReference type="RefSeq" id="WP_036201862.1">
    <property type="nucleotide sequence ID" value="NZ_AVCY01000002.1"/>
</dbReference>
<dbReference type="STRING" id="1384057.CD33_15855"/>
<organism evidence="1 2">
    <name type="scientific">Ureibacillus sinduriensis BLB-1 = JCM 15800</name>
    <dbReference type="NCBI Taxonomy" id="1384057"/>
    <lineage>
        <taxon>Bacteria</taxon>
        <taxon>Bacillati</taxon>
        <taxon>Bacillota</taxon>
        <taxon>Bacilli</taxon>
        <taxon>Bacillales</taxon>
        <taxon>Caryophanaceae</taxon>
        <taxon>Ureibacillus</taxon>
    </lineage>
</organism>
<name>A0A0A3HQ88_9BACL</name>
<proteinExistence type="predicted"/>
<comment type="caution">
    <text evidence="1">The sequence shown here is derived from an EMBL/GenBank/DDBJ whole genome shotgun (WGS) entry which is preliminary data.</text>
</comment>
<gene>
    <name evidence="1" type="ORF">CD33_15855</name>
</gene>
<dbReference type="AlphaFoldDB" id="A0A0A3HQ88"/>
<keyword evidence="2" id="KW-1185">Reference proteome</keyword>
<dbReference type="EMBL" id="JPVO01000054">
    <property type="protein sequence ID" value="KGR74569.1"/>
    <property type="molecule type" value="Genomic_DNA"/>
</dbReference>
<evidence type="ECO:0008006" key="3">
    <source>
        <dbReference type="Google" id="ProtNLM"/>
    </source>
</evidence>
<evidence type="ECO:0000313" key="1">
    <source>
        <dbReference type="EMBL" id="KGR74569.1"/>
    </source>
</evidence>
<dbReference type="Proteomes" id="UP000030408">
    <property type="component" value="Unassembled WGS sequence"/>
</dbReference>
<sequence>MRNAIRIDDTSVVTIDNSSCIGEKELDEVHVSNELTAYYSMRVSLFEQWCAGAEPTNIFLSNFSGDEAWAGYCKGIQKAFDEIGVTMPAINGSSESNFQSLQSGISLMVIGKIKFEICTEQLQWFVIGRPLVGNEVITESHHVVKLKEIYDLIRLEIAKHVWPVGSKGILSELGRIFPNRNYECSVDLHKSSGPATSVIVGVPFNKIEEFKSHLTTECYSVRIY</sequence>
<dbReference type="OrthoDB" id="9805740at2"/>
<accession>A0A0A3HQ88</accession>